<dbReference type="InterPro" id="IPR007148">
    <property type="entry name" value="SSU_processome_Utp12"/>
</dbReference>
<feature type="domain" description="Small-subunit processome Utp12" evidence="5">
    <location>
        <begin position="148"/>
        <end position="250"/>
    </location>
</feature>
<evidence type="ECO:0000313" key="6">
    <source>
        <dbReference type="EMBL" id="OBT94864.1"/>
    </source>
</evidence>
<keyword evidence="2" id="KW-0539">Nucleus</keyword>
<dbReference type="GeneID" id="28839705"/>
<feature type="region of interest" description="Disordered" evidence="4">
    <location>
        <begin position="259"/>
        <end position="392"/>
    </location>
</feature>
<evidence type="ECO:0000259" key="5">
    <source>
        <dbReference type="Pfam" id="PF04003"/>
    </source>
</evidence>
<feature type="compositionally biased region" description="Acidic residues" evidence="4">
    <location>
        <begin position="300"/>
        <end position="312"/>
    </location>
</feature>
<sequence length="392" mass="41925">MSTKRKLPSKLAAPVVKPARTPSKQILSEARAVVTGSALDLDSPSVQLNGSNHLDLTQLSSDNSSDDDDEDEDPANFHAEGPADDADDISMTDAAEPSFGDLVLAHTSEPISVSSAFPSTAKSASSALAAPSGASLGVALSQALKTSDHALLESCLQTSDLPTIRATIQRLAAPLATTLLSLLAGRLHRRPGRAGSLMVWIQWTLVTHGGYLATQPQVVAKLAELNRVIEERARGLQGLLALKGKLDLLDAQMQLRKSVREARMGEEEEEDEDVVYVEGEESEAEVVEGKSKKLKRSEEFGDSESEMSDDMPDTLGDRIIADSDDEEEDSDDEGGLLDDEAEETDDDSGDDEEEVDFDDADEDEEDSDDAAAATPVRSSKMARVNGVFGKSR</sequence>
<protein>
    <submittedName>
        <fullName evidence="6">Small subunit (SSU) processome component</fullName>
    </submittedName>
</protein>
<evidence type="ECO:0000256" key="3">
    <source>
        <dbReference type="ARBA" id="ARBA00038335"/>
    </source>
</evidence>
<evidence type="ECO:0000256" key="2">
    <source>
        <dbReference type="ARBA" id="ARBA00023242"/>
    </source>
</evidence>
<reference evidence="6 7" key="1">
    <citation type="submission" date="2016-03" db="EMBL/GenBank/DDBJ databases">
        <title>Comparative genomics of Pseudogymnoascus destructans, the fungus causing white-nose syndrome of bats.</title>
        <authorList>
            <person name="Palmer J.M."/>
            <person name="Drees K.P."/>
            <person name="Foster J.T."/>
            <person name="Lindner D.L."/>
        </authorList>
    </citation>
    <scope>NUCLEOTIDE SEQUENCE [LARGE SCALE GENOMIC DNA]</scope>
    <source>
        <strain evidence="6 7">UAMH 10579</strain>
    </source>
</reference>
<dbReference type="PANTHER" id="PTHR44267">
    <property type="entry name" value="WD REPEAT-CONTAINING PROTEIN 43"/>
    <property type="match status" value="1"/>
</dbReference>
<evidence type="ECO:0000313" key="7">
    <source>
        <dbReference type="Proteomes" id="UP000091956"/>
    </source>
</evidence>
<evidence type="ECO:0000256" key="4">
    <source>
        <dbReference type="SAM" id="MobiDB-lite"/>
    </source>
</evidence>
<dbReference type="STRING" id="342668.A0A1B8GGB1"/>
<accession>A0A1B8GGB1</accession>
<name>A0A1B8GGB1_9PEZI</name>
<comment type="similarity">
    <text evidence="3">Belongs to the UTP5 family.</text>
</comment>
<feature type="region of interest" description="Disordered" evidence="4">
    <location>
        <begin position="1"/>
        <end position="22"/>
    </location>
</feature>
<dbReference type="Pfam" id="PF04003">
    <property type="entry name" value="Utp12"/>
    <property type="match status" value="1"/>
</dbReference>
<dbReference type="GO" id="GO:0005730">
    <property type="term" value="C:nucleolus"/>
    <property type="evidence" value="ECO:0007669"/>
    <property type="project" value="TreeGrafter"/>
</dbReference>
<dbReference type="OrthoDB" id="30195at2759"/>
<feature type="compositionally biased region" description="Basic and acidic residues" evidence="4">
    <location>
        <begin position="287"/>
        <end position="299"/>
    </location>
</feature>
<reference evidence="7" key="2">
    <citation type="journal article" date="2018" name="Nat. Commun.">
        <title>Extreme sensitivity to ultraviolet light in the fungal pathogen causing white-nose syndrome of bats.</title>
        <authorList>
            <person name="Palmer J.M."/>
            <person name="Drees K.P."/>
            <person name="Foster J.T."/>
            <person name="Lindner D.L."/>
        </authorList>
    </citation>
    <scope>NUCLEOTIDE SEQUENCE [LARGE SCALE GENOMIC DNA]</scope>
    <source>
        <strain evidence="7">UAMH 10579</strain>
    </source>
</reference>
<comment type="subcellular location">
    <subcellularLocation>
        <location evidence="1">Nucleus</location>
    </subcellularLocation>
</comment>
<feature type="region of interest" description="Disordered" evidence="4">
    <location>
        <begin position="41"/>
        <end position="88"/>
    </location>
</feature>
<keyword evidence="7" id="KW-1185">Reference proteome</keyword>
<dbReference type="AlphaFoldDB" id="A0A1B8GGB1"/>
<organism evidence="6 7">
    <name type="scientific">Pseudogymnoascus verrucosus</name>
    <dbReference type="NCBI Taxonomy" id="342668"/>
    <lineage>
        <taxon>Eukaryota</taxon>
        <taxon>Fungi</taxon>
        <taxon>Dikarya</taxon>
        <taxon>Ascomycota</taxon>
        <taxon>Pezizomycotina</taxon>
        <taxon>Leotiomycetes</taxon>
        <taxon>Thelebolales</taxon>
        <taxon>Thelebolaceae</taxon>
        <taxon>Pseudogymnoascus</taxon>
    </lineage>
</organism>
<dbReference type="EMBL" id="KV460240">
    <property type="protein sequence ID" value="OBT94864.1"/>
    <property type="molecule type" value="Genomic_DNA"/>
</dbReference>
<dbReference type="RefSeq" id="XP_018128597.1">
    <property type="nucleotide sequence ID" value="XM_018275771.2"/>
</dbReference>
<feature type="compositionally biased region" description="Acidic residues" evidence="4">
    <location>
        <begin position="266"/>
        <end position="286"/>
    </location>
</feature>
<dbReference type="InterPro" id="IPR052414">
    <property type="entry name" value="U3_snoRNA-assoc_WDR"/>
</dbReference>
<dbReference type="PANTHER" id="PTHR44267:SF1">
    <property type="entry name" value="WD REPEAT-CONTAINING PROTEIN 43"/>
    <property type="match status" value="1"/>
</dbReference>
<dbReference type="Proteomes" id="UP000091956">
    <property type="component" value="Unassembled WGS sequence"/>
</dbReference>
<evidence type="ECO:0000256" key="1">
    <source>
        <dbReference type="ARBA" id="ARBA00004123"/>
    </source>
</evidence>
<gene>
    <name evidence="6" type="primary">UTP5</name>
    <name evidence="6" type="ORF">VE01_06319</name>
</gene>
<feature type="compositionally biased region" description="Acidic residues" evidence="4">
    <location>
        <begin position="64"/>
        <end position="74"/>
    </location>
</feature>
<feature type="compositionally biased region" description="Acidic residues" evidence="4">
    <location>
        <begin position="322"/>
        <end position="369"/>
    </location>
</feature>
<proteinExistence type="inferred from homology"/>
<feature type="compositionally biased region" description="Polar residues" evidence="4">
    <location>
        <begin position="44"/>
        <end position="59"/>
    </location>
</feature>
<dbReference type="GO" id="GO:0000462">
    <property type="term" value="P:maturation of SSU-rRNA from tricistronic rRNA transcript (SSU-rRNA, 5.8S rRNA, LSU-rRNA)"/>
    <property type="evidence" value="ECO:0007669"/>
    <property type="project" value="TreeGrafter"/>
</dbReference>